<dbReference type="SUPFAM" id="SSF158472">
    <property type="entry name" value="HAMP domain-like"/>
    <property type="match status" value="1"/>
</dbReference>
<dbReference type="Pfam" id="PF02518">
    <property type="entry name" value="HATPase_c"/>
    <property type="match status" value="1"/>
</dbReference>
<feature type="domain" description="PAC" evidence="13">
    <location>
        <begin position="433"/>
        <end position="489"/>
    </location>
</feature>
<dbReference type="SUPFAM" id="SSF55785">
    <property type="entry name" value="PYP-like sensor domain (PAS domain)"/>
    <property type="match status" value="2"/>
</dbReference>
<keyword evidence="12" id="KW-0175">Coiled coil</keyword>
<name>A0A2U3QE72_9BACT</name>
<keyword evidence="16" id="KW-1185">Reference proteome</keyword>
<evidence type="ECO:0000256" key="11">
    <source>
        <dbReference type="ARBA" id="ARBA00023136"/>
    </source>
</evidence>
<dbReference type="GO" id="GO:0000160">
    <property type="term" value="P:phosphorelay signal transduction system"/>
    <property type="evidence" value="ECO:0007669"/>
    <property type="project" value="UniProtKB-KW"/>
</dbReference>
<dbReference type="AlphaFoldDB" id="A0A2U3QE72"/>
<dbReference type="InterPro" id="IPR000014">
    <property type="entry name" value="PAS"/>
</dbReference>
<dbReference type="GO" id="GO:0005886">
    <property type="term" value="C:plasma membrane"/>
    <property type="evidence" value="ECO:0007669"/>
    <property type="project" value="UniProtKB-SubCell"/>
</dbReference>
<evidence type="ECO:0000256" key="6">
    <source>
        <dbReference type="ARBA" id="ARBA00022741"/>
    </source>
</evidence>
<dbReference type="PROSITE" id="PS50885">
    <property type="entry name" value="HAMP"/>
    <property type="match status" value="1"/>
</dbReference>
<dbReference type="SUPFAM" id="SSF103190">
    <property type="entry name" value="Sensory domain-like"/>
    <property type="match status" value="1"/>
</dbReference>
<dbReference type="Pfam" id="PF00672">
    <property type="entry name" value="HAMP"/>
    <property type="match status" value="1"/>
</dbReference>
<keyword evidence="2" id="KW-1003">Cell membrane</keyword>
<dbReference type="InterPro" id="IPR003660">
    <property type="entry name" value="HAMP_dom"/>
</dbReference>
<evidence type="ECO:0000256" key="4">
    <source>
        <dbReference type="ARBA" id="ARBA00022679"/>
    </source>
</evidence>
<evidence type="ECO:0000256" key="3">
    <source>
        <dbReference type="ARBA" id="ARBA00022553"/>
    </source>
</evidence>
<reference evidence="16" key="1">
    <citation type="submission" date="2018-03" db="EMBL/GenBank/DDBJ databases">
        <authorList>
            <person name="Zecchin S."/>
        </authorList>
    </citation>
    <scope>NUCLEOTIDE SEQUENCE [LARGE SCALE GENOMIC DNA]</scope>
</reference>
<dbReference type="Gene3D" id="6.10.340.10">
    <property type="match status" value="1"/>
</dbReference>
<dbReference type="GO" id="GO:0016301">
    <property type="term" value="F:kinase activity"/>
    <property type="evidence" value="ECO:0007669"/>
    <property type="project" value="UniProtKB-KW"/>
</dbReference>
<organism evidence="15 16">
    <name type="scientific">Candidatus Sulfobium mesophilum</name>
    <dbReference type="NCBI Taxonomy" id="2016548"/>
    <lineage>
        <taxon>Bacteria</taxon>
        <taxon>Pseudomonadati</taxon>
        <taxon>Nitrospirota</taxon>
        <taxon>Nitrospiria</taxon>
        <taxon>Nitrospirales</taxon>
        <taxon>Nitrospiraceae</taxon>
        <taxon>Candidatus Sulfobium</taxon>
    </lineage>
</organism>
<dbReference type="InterPro" id="IPR033479">
    <property type="entry name" value="dCache_1"/>
</dbReference>
<evidence type="ECO:0008006" key="17">
    <source>
        <dbReference type="Google" id="ProtNLM"/>
    </source>
</evidence>
<dbReference type="CDD" id="cd18774">
    <property type="entry name" value="PDC2_HK_sensor"/>
    <property type="match status" value="1"/>
</dbReference>
<comment type="subcellular location">
    <subcellularLocation>
        <location evidence="1">Cell membrane</location>
        <topology evidence="1">Multi-pass membrane protein</topology>
    </subcellularLocation>
</comment>
<evidence type="ECO:0000256" key="12">
    <source>
        <dbReference type="SAM" id="Coils"/>
    </source>
</evidence>
<keyword evidence="11" id="KW-0472">Membrane</keyword>
<evidence type="ECO:0000256" key="5">
    <source>
        <dbReference type="ARBA" id="ARBA00022692"/>
    </source>
</evidence>
<dbReference type="PANTHER" id="PTHR43065">
    <property type="entry name" value="SENSOR HISTIDINE KINASE"/>
    <property type="match status" value="1"/>
</dbReference>
<feature type="coiled-coil region" evidence="12">
    <location>
        <begin position="345"/>
        <end position="372"/>
    </location>
</feature>
<evidence type="ECO:0000313" key="16">
    <source>
        <dbReference type="Proteomes" id="UP000245125"/>
    </source>
</evidence>
<keyword evidence="4" id="KW-0808">Transferase</keyword>
<dbReference type="Pfam" id="PF13426">
    <property type="entry name" value="PAS_9"/>
    <property type="match status" value="1"/>
</dbReference>
<proteinExistence type="predicted"/>
<dbReference type="PROSITE" id="PS50113">
    <property type="entry name" value="PAC"/>
    <property type="match status" value="1"/>
</dbReference>
<keyword evidence="8" id="KW-0067">ATP-binding</keyword>
<dbReference type="InterPro" id="IPR011495">
    <property type="entry name" value="Sig_transdc_His_kin_sub2_dim/P"/>
</dbReference>
<accession>A0A2U3QE72</accession>
<keyword evidence="6" id="KW-0547">Nucleotide-binding</keyword>
<dbReference type="InterPro" id="IPR029151">
    <property type="entry name" value="Sensor-like_sf"/>
</dbReference>
<keyword evidence="10" id="KW-0902">Two-component regulatory system</keyword>
<gene>
    <name evidence="15" type="ORF">NBG4_110009</name>
</gene>
<dbReference type="InterPro" id="IPR003594">
    <property type="entry name" value="HATPase_dom"/>
</dbReference>
<dbReference type="OrthoDB" id="9767435at2"/>
<evidence type="ECO:0000256" key="1">
    <source>
        <dbReference type="ARBA" id="ARBA00004651"/>
    </source>
</evidence>
<dbReference type="Gene3D" id="3.30.450.20">
    <property type="entry name" value="PAS domain"/>
    <property type="match status" value="4"/>
</dbReference>
<dbReference type="Proteomes" id="UP000245125">
    <property type="component" value="Unassembled WGS sequence"/>
</dbReference>
<evidence type="ECO:0000259" key="14">
    <source>
        <dbReference type="PROSITE" id="PS50885"/>
    </source>
</evidence>
<dbReference type="SMART" id="SM00387">
    <property type="entry name" value="HATPase_c"/>
    <property type="match status" value="1"/>
</dbReference>
<evidence type="ECO:0000256" key="10">
    <source>
        <dbReference type="ARBA" id="ARBA00023012"/>
    </source>
</evidence>
<evidence type="ECO:0000256" key="8">
    <source>
        <dbReference type="ARBA" id="ARBA00022840"/>
    </source>
</evidence>
<dbReference type="InterPro" id="IPR035965">
    <property type="entry name" value="PAS-like_dom_sf"/>
</dbReference>
<dbReference type="Pfam" id="PF02743">
    <property type="entry name" value="dCache_1"/>
    <property type="match status" value="1"/>
</dbReference>
<dbReference type="EMBL" id="OUUY01000013">
    <property type="protein sequence ID" value="SPP99706.1"/>
    <property type="molecule type" value="Genomic_DNA"/>
</dbReference>
<evidence type="ECO:0000256" key="7">
    <source>
        <dbReference type="ARBA" id="ARBA00022777"/>
    </source>
</evidence>
<protein>
    <recommendedName>
        <fullName evidence="17">Histidine kinase</fullName>
    </recommendedName>
</protein>
<sequence length="827" mass="91529">MAFLGLSLVPLVLSGIVFAWQSYRIQVDQSVQLQHEISEKALGHIRDYFRDIEDQLSNAAEVSNIIDLDRTKQKKILSTLCSYRNKYHGHFYDTLILIDRSGRELVRVSRDRVYADKDFEIMTGADEFRVPMMDGKIYYGPVLFNRSTGEPLMTIATPVFDINSGLPKGVLVGRIRLKDTWGLFAGLHIGSSGSAYLLDGTGQVIAHRDASVVLKGTFFPVSGNNVRSGLTGLKSVIDTKEIVLGGQRLFLVTERPAAEALAMPSRSAGIIGVFFMVALSGTVVVGLLVRRQVIGPIESLADTVQAISGGDLARRAQHPVEDEIGVLVDSCNTMTKQLIGTIDSLAAENAERKKAEALLREAVRRAEDEKAKSEAIVAGIADGLSIHDTECRVLYQNRLHKSWFGDRVGEHCYKAYDNREVICSGCPMALTLRDGQLHAAERAEATHGGLIYLDVAASPLKDADDRITAVIEISRDVTERRRAEETIHEVQERLVAVLDGLEAIVYVADIETKEILFINKYTREMFGDVCGRICWQALQSGQNGPCDFCACVGSLTSEGMPGGAGIWEHCNTINGRWYYIQDKAIRWVDGRMVRLTVATDITGRKEAEERIKASLLEKELLLREIHHRVKNNMQVISSLLDIQACQVADKAVSGMFGKSRDRIRSMALIHEKLYESDDMGKIDFAEYLRDLTDYVRNLYAMDPDAVALDINVGAVRLDINTAVPVALIVHELFSNALIHAFPSGGDCRIRINLSSDETGKFTLVVADNGSGFPADVDPVKPDSLGMQLVNTLVRQLKGEIEIDRGRGTAFKITFWQLEQKKRRKTGA</sequence>
<evidence type="ECO:0000259" key="13">
    <source>
        <dbReference type="PROSITE" id="PS50113"/>
    </source>
</evidence>
<dbReference type="PANTHER" id="PTHR43065:SF23">
    <property type="entry name" value="SENSOR HISTIDINE KINASE PDTAS"/>
    <property type="match status" value="1"/>
</dbReference>
<keyword evidence="9" id="KW-1133">Transmembrane helix</keyword>
<dbReference type="Gene3D" id="3.30.565.10">
    <property type="entry name" value="Histidine kinase-like ATPase, C-terminal domain"/>
    <property type="match status" value="1"/>
</dbReference>
<dbReference type="CDD" id="cd06225">
    <property type="entry name" value="HAMP"/>
    <property type="match status" value="1"/>
</dbReference>
<dbReference type="InterPro" id="IPR036890">
    <property type="entry name" value="HATPase_C_sf"/>
</dbReference>
<dbReference type="Pfam" id="PF07568">
    <property type="entry name" value="HisKA_2"/>
    <property type="match status" value="1"/>
</dbReference>
<feature type="domain" description="HAMP" evidence="14">
    <location>
        <begin position="291"/>
        <end position="343"/>
    </location>
</feature>
<dbReference type="CDD" id="cd18773">
    <property type="entry name" value="PDC1_HK_sensor"/>
    <property type="match status" value="1"/>
</dbReference>
<keyword evidence="3" id="KW-0597">Phosphoprotein</keyword>
<evidence type="ECO:0000313" key="15">
    <source>
        <dbReference type="EMBL" id="SPP99706.1"/>
    </source>
</evidence>
<dbReference type="GO" id="GO:0005524">
    <property type="term" value="F:ATP binding"/>
    <property type="evidence" value="ECO:0007669"/>
    <property type="project" value="UniProtKB-KW"/>
</dbReference>
<evidence type="ECO:0000256" key="2">
    <source>
        <dbReference type="ARBA" id="ARBA00022475"/>
    </source>
</evidence>
<evidence type="ECO:0000256" key="9">
    <source>
        <dbReference type="ARBA" id="ARBA00022989"/>
    </source>
</evidence>
<dbReference type="SMART" id="SM00304">
    <property type="entry name" value="HAMP"/>
    <property type="match status" value="1"/>
</dbReference>
<keyword evidence="7" id="KW-0418">Kinase</keyword>
<dbReference type="InterPro" id="IPR000700">
    <property type="entry name" value="PAS-assoc_C"/>
</dbReference>
<dbReference type="SUPFAM" id="SSF55874">
    <property type="entry name" value="ATPase domain of HSP90 chaperone/DNA topoisomerase II/histidine kinase"/>
    <property type="match status" value="1"/>
</dbReference>
<keyword evidence="5" id="KW-0812">Transmembrane</keyword>